<dbReference type="SMART" id="SM01014">
    <property type="entry name" value="ARID"/>
    <property type="match status" value="1"/>
</dbReference>
<feature type="compositionally biased region" description="Polar residues" evidence="5">
    <location>
        <begin position="512"/>
        <end position="524"/>
    </location>
</feature>
<evidence type="ECO:0000313" key="8">
    <source>
        <dbReference type="Proteomes" id="UP000038040"/>
    </source>
</evidence>
<feature type="compositionally biased region" description="Polar residues" evidence="5">
    <location>
        <begin position="667"/>
        <end position="681"/>
    </location>
</feature>
<dbReference type="InterPro" id="IPR016024">
    <property type="entry name" value="ARM-type_fold"/>
</dbReference>
<dbReference type="InterPro" id="IPR052406">
    <property type="entry name" value="Chromatin_Remodeling_Comp"/>
</dbReference>
<dbReference type="InterPro" id="IPR011989">
    <property type="entry name" value="ARM-like"/>
</dbReference>
<evidence type="ECO:0000313" key="9">
    <source>
        <dbReference type="WBParaSite" id="DME_0000093301-mRNA-1"/>
    </source>
</evidence>
<dbReference type="InterPro" id="IPR001606">
    <property type="entry name" value="ARID_dom"/>
</dbReference>
<dbReference type="PANTHER" id="PTHR22970:SF14">
    <property type="entry name" value="AT-RICH INTERACTIVE DOMAIN-CONTAINING PROTEIN 2"/>
    <property type="match status" value="1"/>
</dbReference>
<keyword evidence="2" id="KW-0805">Transcription regulation</keyword>
<dbReference type="CDD" id="cd16100">
    <property type="entry name" value="ARID"/>
    <property type="match status" value="1"/>
</dbReference>
<feature type="compositionally biased region" description="Polar residues" evidence="5">
    <location>
        <begin position="492"/>
        <end position="504"/>
    </location>
</feature>
<dbReference type="Proteomes" id="UP000038040">
    <property type="component" value="Unplaced"/>
</dbReference>
<feature type="domain" description="ARID" evidence="6">
    <location>
        <begin position="31"/>
        <end position="123"/>
    </location>
</feature>
<dbReference type="Pfam" id="PF01388">
    <property type="entry name" value="ARID"/>
    <property type="match status" value="1"/>
</dbReference>
<evidence type="ECO:0000256" key="2">
    <source>
        <dbReference type="ARBA" id="ARBA00023015"/>
    </source>
</evidence>
<dbReference type="SUPFAM" id="SSF46774">
    <property type="entry name" value="ARID-like"/>
    <property type="match status" value="1"/>
</dbReference>
<dbReference type="GO" id="GO:0006325">
    <property type="term" value="P:chromatin organization"/>
    <property type="evidence" value="ECO:0007669"/>
    <property type="project" value="UniProtKB-KW"/>
</dbReference>
<accession>A0A0N4U2L7</accession>
<keyword evidence="4" id="KW-0539">Nucleus</keyword>
<evidence type="ECO:0000256" key="5">
    <source>
        <dbReference type="SAM" id="MobiDB-lite"/>
    </source>
</evidence>
<sequence>LLISEENMERRKRRSPVEEYIDSLMDSPEKLQRCTNFYQNLRSFYRRKWNCPFKAPYIQGVEVNLFRLYDTVTSFGGWQKVSMNEKWRDIAQALGVAEGVAVAEHAVKVLYMRYLSKYEQIELIGEVDDTDSDIITSRGRSKGCSSFATADCPISLLHRQISDYPRPWFERKVDSDYDGLVKGLLCGLPNEVDFAVNICTLLSHPGPRVLRLSAAPQLMTLLVAHVGIFPDDDGAIYHLYEGWRGASHRDFIAFWRGAGITDVEVLSLIPHVTVSKFPEDELDMFTGLEMEFEPRNVVSWRIQQILSIMRNLSFEIINKSVMASNWPLLKFLFICSNCKWSALRAAALDTLSNIACEIDLTSEEFSMTNHLLLKTVSQCLHSSDKFMVIRALEVLAGLCNNECNESLLCEFLNTRILGKIFDAICVKDVMICVYTLEALYQISELGATACHQLSHYPHAINMLINLATVEAVSFAPTGLTGMKVVEFHGPSHTATSQNHSTSHVTRPASFVPPSNTVTNQTPPRSVVATHSSQSRALLPTIPTIGDTKVEQLTAKWIRLNCLLEAGNIIPRGELYACYVEDLRNNYNALSGSVQMFTNIIKAIFPSVVVRVAPNTNSMVFENLKLMKSNVQKNAATSGRTNIAHKTSSAIAASHPVMKKMLSENNMSGSAVNGRLTTSPAEQKQDIGISHSNSPTASVSEDIPRPNPLVNSSSQNSTVEVNSAGTSMTVPSSFPVPNKVQLEVCRAAVEARDVISDDDHHEAKIVRIENTGLKSSATTSEPATSNVNSNPKSSVEMVNFITYKNM</sequence>
<dbReference type="PANTHER" id="PTHR22970">
    <property type="entry name" value="AT-RICH INTERACTIVE DOMAIN-CONTAINING PROTEIN 2"/>
    <property type="match status" value="1"/>
</dbReference>
<dbReference type="SUPFAM" id="SSF48371">
    <property type="entry name" value="ARM repeat"/>
    <property type="match status" value="1"/>
</dbReference>
<dbReference type="InterPro" id="IPR003150">
    <property type="entry name" value="DNA-bd_RFX"/>
</dbReference>
<dbReference type="InterPro" id="IPR036431">
    <property type="entry name" value="ARID_dom_sf"/>
</dbReference>
<proteinExistence type="predicted"/>
<dbReference type="GO" id="GO:0003677">
    <property type="term" value="F:DNA binding"/>
    <property type="evidence" value="ECO:0007669"/>
    <property type="project" value="InterPro"/>
</dbReference>
<dbReference type="Gene3D" id="1.10.150.60">
    <property type="entry name" value="ARID DNA-binding domain"/>
    <property type="match status" value="1"/>
</dbReference>
<dbReference type="PROSITE" id="PS51011">
    <property type="entry name" value="ARID"/>
    <property type="match status" value="1"/>
</dbReference>
<evidence type="ECO:0000259" key="7">
    <source>
        <dbReference type="PROSITE" id="PS51526"/>
    </source>
</evidence>
<name>A0A0N4U2L7_DRAME</name>
<organism evidence="8 9">
    <name type="scientific">Dracunculus medinensis</name>
    <name type="common">Guinea worm</name>
    <dbReference type="NCBI Taxonomy" id="318479"/>
    <lineage>
        <taxon>Eukaryota</taxon>
        <taxon>Metazoa</taxon>
        <taxon>Ecdysozoa</taxon>
        <taxon>Nematoda</taxon>
        <taxon>Chromadorea</taxon>
        <taxon>Rhabditida</taxon>
        <taxon>Spirurina</taxon>
        <taxon>Dracunculoidea</taxon>
        <taxon>Dracunculidae</taxon>
        <taxon>Dracunculus</taxon>
    </lineage>
</organism>
<dbReference type="GO" id="GO:0006355">
    <property type="term" value="P:regulation of DNA-templated transcription"/>
    <property type="evidence" value="ECO:0007669"/>
    <property type="project" value="InterPro"/>
</dbReference>
<reference evidence="9" key="1">
    <citation type="submission" date="2017-02" db="UniProtKB">
        <authorList>
            <consortium name="WormBaseParasite"/>
        </authorList>
    </citation>
    <scope>IDENTIFICATION</scope>
</reference>
<evidence type="ECO:0000256" key="1">
    <source>
        <dbReference type="ARBA" id="ARBA00022853"/>
    </source>
</evidence>
<feature type="region of interest" description="Disordered" evidence="5">
    <location>
        <begin position="490"/>
        <end position="524"/>
    </location>
</feature>
<protein>
    <submittedName>
        <fullName evidence="9">ARID domain-containing protein</fullName>
    </submittedName>
</protein>
<dbReference type="SMART" id="SM00501">
    <property type="entry name" value="BRIGHT"/>
    <property type="match status" value="1"/>
</dbReference>
<keyword evidence="1" id="KW-0156">Chromatin regulator</keyword>
<dbReference type="WBParaSite" id="DME_0000093301-mRNA-1">
    <property type="protein sequence ID" value="DME_0000093301-mRNA-1"/>
    <property type="gene ID" value="DME_0000093301"/>
</dbReference>
<evidence type="ECO:0000256" key="3">
    <source>
        <dbReference type="ARBA" id="ARBA00023163"/>
    </source>
</evidence>
<evidence type="ECO:0000256" key="4">
    <source>
        <dbReference type="ARBA" id="ARBA00023242"/>
    </source>
</evidence>
<feature type="region of interest" description="Disordered" evidence="5">
    <location>
        <begin position="667"/>
        <end position="714"/>
    </location>
</feature>
<dbReference type="AlphaFoldDB" id="A0A0N4U2L7"/>
<dbReference type="PROSITE" id="PS51526">
    <property type="entry name" value="RFX_DBD"/>
    <property type="match status" value="1"/>
</dbReference>
<dbReference type="Gene3D" id="1.25.10.10">
    <property type="entry name" value="Leucine-rich Repeat Variant"/>
    <property type="match status" value="1"/>
</dbReference>
<feature type="compositionally biased region" description="Polar residues" evidence="5">
    <location>
        <begin position="689"/>
        <end position="698"/>
    </location>
</feature>
<feature type="domain" description="RFX-type winged-helix" evidence="7">
    <location>
        <begin position="553"/>
        <end position="634"/>
    </location>
</feature>
<evidence type="ECO:0000259" key="6">
    <source>
        <dbReference type="PROSITE" id="PS51011"/>
    </source>
</evidence>
<keyword evidence="3" id="KW-0804">Transcription</keyword>